<keyword evidence="4" id="KW-1015">Disulfide bond</keyword>
<evidence type="ECO:0000313" key="9">
    <source>
        <dbReference type="EMBL" id="KAK0169311.1"/>
    </source>
</evidence>
<comment type="caution">
    <text evidence="9">The sequence shown here is derived from an EMBL/GenBank/DDBJ whole genome shotgun (WGS) entry which is preliminary data.</text>
</comment>
<evidence type="ECO:0000313" key="10">
    <source>
        <dbReference type="Proteomes" id="UP001168990"/>
    </source>
</evidence>
<dbReference type="InterPro" id="IPR011001">
    <property type="entry name" value="Saposin-like"/>
</dbReference>
<reference evidence="9" key="2">
    <citation type="submission" date="2023-03" db="EMBL/GenBank/DDBJ databases">
        <authorList>
            <person name="Inwood S.N."/>
            <person name="Skelly J.G."/>
            <person name="Guhlin J."/>
            <person name="Harrop T.W.R."/>
            <person name="Goldson S.G."/>
            <person name="Dearden P.K."/>
        </authorList>
    </citation>
    <scope>NUCLEOTIDE SEQUENCE</scope>
    <source>
        <strain evidence="9">Irish</strain>
        <tissue evidence="9">Whole body</tissue>
    </source>
</reference>
<dbReference type="GO" id="GO:0006665">
    <property type="term" value="P:sphingolipid metabolic process"/>
    <property type="evidence" value="ECO:0007669"/>
    <property type="project" value="InterPro"/>
</dbReference>
<dbReference type="InterPro" id="IPR008139">
    <property type="entry name" value="SaposinB_dom"/>
</dbReference>
<organism evidence="9 10">
    <name type="scientific">Microctonus aethiopoides</name>
    <dbReference type="NCBI Taxonomy" id="144406"/>
    <lineage>
        <taxon>Eukaryota</taxon>
        <taxon>Metazoa</taxon>
        <taxon>Ecdysozoa</taxon>
        <taxon>Arthropoda</taxon>
        <taxon>Hexapoda</taxon>
        <taxon>Insecta</taxon>
        <taxon>Pterygota</taxon>
        <taxon>Neoptera</taxon>
        <taxon>Endopterygota</taxon>
        <taxon>Hymenoptera</taxon>
        <taxon>Apocrita</taxon>
        <taxon>Ichneumonoidea</taxon>
        <taxon>Braconidae</taxon>
        <taxon>Euphorinae</taxon>
        <taxon>Microctonus</taxon>
    </lineage>
</organism>
<evidence type="ECO:0000256" key="1">
    <source>
        <dbReference type="ARBA" id="ARBA00004613"/>
    </source>
</evidence>
<reference evidence="9" key="1">
    <citation type="journal article" date="2023" name="bioRxiv">
        <title>Scaffold-level genome assemblies of two parasitoid biocontrol wasps reveal the parthenogenesis mechanism and an associated novel virus.</title>
        <authorList>
            <person name="Inwood S."/>
            <person name="Skelly J."/>
            <person name="Guhlin J."/>
            <person name="Harrop T."/>
            <person name="Goldson S."/>
            <person name="Dearden P."/>
        </authorList>
    </citation>
    <scope>NUCLEOTIDE SEQUENCE</scope>
    <source>
        <strain evidence="9">Irish</strain>
        <tissue evidence="9">Whole body</tissue>
    </source>
</reference>
<keyword evidence="5" id="KW-0325">Glycoprotein</keyword>
<feature type="signal peptide" evidence="6">
    <location>
        <begin position="1"/>
        <end position="17"/>
    </location>
</feature>
<dbReference type="GO" id="GO:0005764">
    <property type="term" value="C:lysosome"/>
    <property type="evidence" value="ECO:0007669"/>
    <property type="project" value="InterPro"/>
</dbReference>
<feature type="chain" id="PRO_5041355518" description="Saposin B-type domain-containing protein" evidence="6">
    <location>
        <begin position="18"/>
        <end position="194"/>
    </location>
</feature>
<dbReference type="SMART" id="SM00741">
    <property type="entry name" value="SapB"/>
    <property type="match status" value="1"/>
</dbReference>
<name>A0AA39FH21_9HYME</name>
<proteinExistence type="predicted"/>
<comment type="subcellular location">
    <subcellularLocation>
        <location evidence="1">Secreted</location>
    </subcellularLocation>
</comment>
<evidence type="ECO:0000256" key="6">
    <source>
        <dbReference type="SAM" id="SignalP"/>
    </source>
</evidence>
<feature type="domain" description="Saposin A-type" evidence="8">
    <location>
        <begin position="67"/>
        <end position="106"/>
    </location>
</feature>
<gene>
    <name evidence="9" type="ORF">PV328_012216</name>
</gene>
<evidence type="ECO:0008006" key="11">
    <source>
        <dbReference type="Google" id="ProtNLM"/>
    </source>
</evidence>
<evidence type="ECO:0000259" key="8">
    <source>
        <dbReference type="PROSITE" id="PS51110"/>
    </source>
</evidence>
<dbReference type="PROSITE" id="PS50015">
    <property type="entry name" value="SAP_B"/>
    <property type="match status" value="1"/>
</dbReference>
<keyword evidence="10" id="KW-1185">Reference proteome</keyword>
<dbReference type="GO" id="GO:0016020">
    <property type="term" value="C:membrane"/>
    <property type="evidence" value="ECO:0007669"/>
    <property type="project" value="GOC"/>
</dbReference>
<protein>
    <recommendedName>
        <fullName evidence="11">Saposin B-type domain-containing protein</fullName>
    </recommendedName>
</protein>
<sequence length="194" mass="21921">MKAIFFILFAVIAGITAMAVTTEPTTIEPFSTEEISTEKITTEEITTEQATTETTITEEPITFEPMQIVGDDYCTWGPSYWCHNLTTAAECNATTICIPIWSEKIEEEIHGRVCKVCEEMVDQSRFNYDIYKTEEALKDTLQKTCDSITTQSAAYLCNAFVDELFSELTEMLKSDLSVARFCKVSEICDLIFDD</sequence>
<dbReference type="PRINTS" id="PR01797">
    <property type="entry name" value="SAPOSIN"/>
</dbReference>
<keyword evidence="3 6" id="KW-0732">Signal</keyword>
<keyword evidence="2" id="KW-0964">Secreted</keyword>
<dbReference type="SUPFAM" id="SSF47862">
    <property type="entry name" value="Saposin"/>
    <property type="match status" value="1"/>
</dbReference>
<dbReference type="InterPro" id="IPR008373">
    <property type="entry name" value="Saposin"/>
</dbReference>
<evidence type="ECO:0000256" key="2">
    <source>
        <dbReference type="ARBA" id="ARBA00022525"/>
    </source>
</evidence>
<accession>A0AA39FH21</accession>
<evidence type="ECO:0000256" key="3">
    <source>
        <dbReference type="ARBA" id="ARBA00022729"/>
    </source>
</evidence>
<dbReference type="PANTHER" id="PTHR11480">
    <property type="entry name" value="SAPOSIN-RELATED"/>
    <property type="match status" value="1"/>
</dbReference>
<dbReference type="Gene3D" id="1.10.225.10">
    <property type="entry name" value="Saposin-like"/>
    <property type="match status" value="1"/>
</dbReference>
<feature type="domain" description="Saposin B-type" evidence="7">
    <location>
        <begin position="110"/>
        <end position="192"/>
    </location>
</feature>
<evidence type="ECO:0000256" key="4">
    <source>
        <dbReference type="ARBA" id="ARBA00023157"/>
    </source>
</evidence>
<dbReference type="EMBL" id="JAQQBS010000729">
    <property type="protein sequence ID" value="KAK0169311.1"/>
    <property type="molecule type" value="Genomic_DNA"/>
</dbReference>
<dbReference type="InterPro" id="IPR051428">
    <property type="entry name" value="Sphingo_Act-Surfact_Prot"/>
</dbReference>
<dbReference type="SMART" id="SM00162">
    <property type="entry name" value="SAPA"/>
    <property type="match status" value="1"/>
</dbReference>
<dbReference type="PROSITE" id="PS51110">
    <property type="entry name" value="SAP_A"/>
    <property type="match status" value="1"/>
</dbReference>
<evidence type="ECO:0000259" key="7">
    <source>
        <dbReference type="PROSITE" id="PS50015"/>
    </source>
</evidence>
<dbReference type="AlphaFoldDB" id="A0AA39FH21"/>
<evidence type="ECO:0000256" key="5">
    <source>
        <dbReference type="ARBA" id="ARBA00023180"/>
    </source>
</evidence>
<dbReference type="PANTHER" id="PTHR11480:SF3">
    <property type="entry name" value="BCDNA.GH08312"/>
    <property type="match status" value="1"/>
</dbReference>
<dbReference type="InterPro" id="IPR003119">
    <property type="entry name" value="SAP_A"/>
</dbReference>
<dbReference type="GO" id="GO:0005576">
    <property type="term" value="C:extracellular region"/>
    <property type="evidence" value="ECO:0007669"/>
    <property type="project" value="UniProtKB-SubCell"/>
</dbReference>
<dbReference type="Pfam" id="PF02199">
    <property type="entry name" value="SapA"/>
    <property type="match status" value="1"/>
</dbReference>
<dbReference type="Proteomes" id="UP001168990">
    <property type="component" value="Unassembled WGS sequence"/>
</dbReference>